<keyword evidence="6 13" id="KW-0492">Microsome</keyword>
<dbReference type="GO" id="GO:0042446">
    <property type="term" value="P:hormone biosynthetic process"/>
    <property type="evidence" value="ECO:0007669"/>
    <property type="project" value="TreeGrafter"/>
</dbReference>
<keyword evidence="15" id="KW-1185">Reference proteome</keyword>
<dbReference type="PRINTS" id="PR00385">
    <property type="entry name" value="P450"/>
</dbReference>
<dbReference type="GO" id="GO:0020037">
    <property type="term" value="F:heme binding"/>
    <property type="evidence" value="ECO:0007669"/>
    <property type="project" value="UniProtKB-UniRule"/>
</dbReference>
<dbReference type="FunFam" id="1.10.630.10:FF:000002">
    <property type="entry name" value="Cytochrome P450 1A1"/>
    <property type="match status" value="1"/>
</dbReference>
<evidence type="ECO:0000256" key="5">
    <source>
        <dbReference type="ARBA" id="ARBA00022824"/>
    </source>
</evidence>
<dbReference type="GO" id="GO:0005789">
    <property type="term" value="C:endoplasmic reticulum membrane"/>
    <property type="evidence" value="ECO:0007669"/>
    <property type="project" value="UniProtKB-SubCell"/>
</dbReference>
<evidence type="ECO:0000256" key="9">
    <source>
        <dbReference type="ARBA" id="ARBA00023033"/>
    </source>
</evidence>
<feature type="transmembrane region" description="Helical" evidence="14">
    <location>
        <begin position="12"/>
        <end position="33"/>
    </location>
</feature>
<dbReference type="RefSeq" id="XP_014373850.1">
    <property type="nucleotide sequence ID" value="XM_014518364.2"/>
</dbReference>
<evidence type="ECO:0000256" key="4">
    <source>
        <dbReference type="ARBA" id="ARBA00022723"/>
    </source>
</evidence>
<proteinExistence type="inferred from homology"/>
<dbReference type="SUPFAM" id="SSF48264">
    <property type="entry name" value="Cytochrome P450"/>
    <property type="match status" value="1"/>
</dbReference>
<dbReference type="PANTHER" id="PTHR24289:SF21">
    <property type="entry name" value="CYTOCHROME P450 1A"/>
    <property type="match status" value="1"/>
</dbReference>
<evidence type="ECO:0000313" key="16">
    <source>
        <dbReference type="RefSeq" id="XP_014373850.1"/>
    </source>
</evidence>
<evidence type="ECO:0000256" key="13">
    <source>
        <dbReference type="RuleBase" id="RU368045"/>
    </source>
</evidence>
<keyword evidence="14" id="KW-0812">Transmembrane</keyword>
<dbReference type="PROSITE" id="PS00086">
    <property type="entry name" value="CYTOCHROME_P450"/>
    <property type="match status" value="1"/>
</dbReference>
<keyword evidence="4 11" id="KW-0479">Metal-binding</keyword>
<dbReference type="GO" id="GO:0042448">
    <property type="term" value="P:progesterone metabolic process"/>
    <property type="evidence" value="ECO:0007669"/>
    <property type="project" value="TreeGrafter"/>
</dbReference>
<dbReference type="OrthoDB" id="1055148at2759"/>
<dbReference type="InterPro" id="IPR002401">
    <property type="entry name" value="Cyt_P450_E_grp-I"/>
</dbReference>
<gene>
    <name evidence="16" type="primary">LOC102379589</name>
</gene>
<evidence type="ECO:0000256" key="10">
    <source>
        <dbReference type="ARBA" id="ARBA00023136"/>
    </source>
</evidence>
<evidence type="ECO:0000256" key="3">
    <source>
        <dbReference type="ARBA" id="ARBA00022617"/>
    </source>
</evidence>
<dbReference type="InterPro" id="IPR036396">
    <property type="entry name" value="Cyt_P450_sf"/>
</dbReference>
<dbReference type="EC" id="1.14.14.1" evidence="13"/>
<dbReference type="PRINTS" id="PR01683">
    <property type="entry name" value="EP450ICYP1A"/>
</dbReference>
<dbReference type="GO" id="GO:0019825">
    <property type="term" value="F:oxygen binding"/>
    <property type="evidence" value="ECO:0007669"/>
    <property type="project" value="UniProtKB-ARBA"/>
</dbReference>
<comment type="similarity">
    <text evidence="2 12">Belongs to the cytochrome P450 family.</text>
</comment>
<dbReference type="PRINTS" id="PR00463">
    <property type="entry name" value="EP450I"/>
</dbReference>
<reference evidence="16" key="1">
    <citation type="submission" date="2025-08" db="UniProtKB">
        <authorList>
            <consortium name="RefSeq"/>
        </authorList>
    </citation>
    <scope>IDENTIFICATION</scope>
</reference>
<dbReference type="GO" id="GO:0006805">
    <property type="term" value="P:xenobiotic metabolic process"/>
    <property type="evidence" value="ECO:0007669"/>
    <property type="project" value="UniProtKB-ARBA"/>
</dbReference>
<dbReference type="GO" id="GO:0046677">
    <property type="term" value="P:response to antibiotic"/>
    <property type="evidence" value="ECO:0007669"/>
    <property type="project" value="UniProtKB-ARBA"/>
</dbReference>
<dbReference type="FunCoup" id="A0A1U8D9N1">
    <property type="interactions" value="10"/>
</dbReference>
<dbReference type="PANTHER" id="PTHR24289">
    <property type="entry name" value="STEROID 17-ALPHA-HYDROXYLASE/17,20 LYASE"/>
    <property type="match status" value="1"/>
</dbReference>
<keyword evidence="7 12" id="KW-0560">Oxidoreductase</keyword>
<dbReference type="GeneID" id="102379589"/>
<evidence type="ECO:0000256" key="1">
    <source>
        <dbReference type="ARBA" id="ARBA00001971"/>
    </source>
</evidence>
<evidence type="ECO:0000313" key="15">
    <source>
        <dbReference type="Proteomes" id="UP000189705"/>
    </source>
</evidence>
<evidence type="ECO:0000256" key="11">
    <source>
        <dbReference type="PIRSR" id="PIRSR602401-1"/>
    </source>
</evidence>
<comment type="subcellular location">
    <subcellularLocation>
        <location evidence="13">Endoplasmic reticulum membrane</location>
        <topology evidence="13">Peripheral membrane protein</topology>
    </subcellularLocation>
    <subcellularLocation>
        <location evidence="13">Microsome membrane</location>
        <topology evidence="13">Peripheral membrane protein</topology>
    </subcellularLocation>
</comment>
<protein>
    <recommendedName>
        <fullName evidence="13">Cytochrome P450 1A</fullName>
        <ecNumber evidence="13">1.14.14.1</ecNumber>
    </recommendedName>
</protein>
<accession>A0A1U8D9N1</accession>
<evidence type="ECO:0000256" key="6">
    <source>
        <dbReference type="ARBA" id="ARBA00022848"/>
    </source>
</evidence>
<keyword evidence="14" id="KW-1133">Transmembrane helix</keyword>
<dbReference type="GO" id="GO:0005506">
    <property type="term" value="F:iron ion binding"/>
    <property type="evidence" value="ECO:0007669"/>
    <property type="project" value="UniProtKB-UniRule"/>
</dbReference>
<keyword evidence="8 11" id="KW-0408">Iron</keyword>
<name>A0A1U8D9N1_ALLSI</name>
<dbReference type="AlphaFoldDB" id="A0A1U8D9N1"/>
<evidence type="ECO:0000256" key="12">
    <source>
        <dbReference type="RuleBase" id="RU000461"/>
    </source>
</evidence>
<dbReference type="InParanoid" id="A0A1U8D9N1"/>
<dbReference type="STRING" id="38654.A0A1U8D9N1"/>
<dbReference type="GO" id="GO:0004508">
    <property type="term" value="F:steroid 17-alpha-monooxygenase activity"/>
    <property type="evidence" value="ECO:0007669"/>
    <property type="project" value="TreeGrafter"/>
</dbReference>
<dbReference type="InterPro" id="IPR001128">
    <property type="entry name" value="Cyt_P450"/>
</dbReference>
<dbReference type="InterPro" id="IPR008066">
    <property type="entry name" value="Cyt_P450_E_grp-I_CYP1"/>
</dbReference>
<evidence type="ECO:0000256" key="8">
    <source>
        <dbReference type="ARBA" id="ARBA00023004"/>
    </source>
</evidence>
<sequence>MKAAMSLVGSQGIISVTEVIIASIIFCLIIIIIRSFQQQIPHGLKRIPGPRGYPLIGNMMEVGRNPHLSLTQMSRKYGDMMQIRIGTKPVLVLSGLDTIRQALVKQGEDFMGRPDLYSFRNVADGESLAFSTDSGEVWRARRKIAQNALKTFSVSPSPTTSSTCLVEEHISTEADHLVIKLLQVMTEQGSFDPWQYMVISVVNVICAMCFGKRHSHNDQELLRIVNATEDFIEVTASGNPADFIPVLQYLPSQSLKKFKEFNYRFISYLQKMVKEHYETFEKDNIRDITDSLIEEAKKAEANANIQLPKGKIVNLVNDIFGAGFDTVTTALSWSLMYLVSYPDIQKRIQEELGELMSLIRVEMPLFRWPHSNLFFLFFTTLDQNIGRERRPRLADRSMLPYTEAFILEMFRHSSFLPFTIPHCTTRDTILNGYYIPKDLCVFINQWQVNHDEKIWKDPSTFNPERFLNAEGTEVNKTNGEKVLVFGLGKRKCIGESIARWEIFLFLTTLLQQLEFNICDGKKVDMTPHYGLTMKHTRCEHFQVKQRFPVKSSQ</sequence>
<keyword evidence="3 11" id="KW-0349">Heme</keyword>
<evidence type="ECO:0000256" key="7">
    <source>
        <dbReference type="ARBA" id="ARBA00023002"/>
    </source>
</evidence>
<dbReference type="InterPro" id="IPR017972">
    <property type="entry name" value="Cyt_P450_CS"/>
</dbReference>
<comment type="cofactor">
    <cofactor evidence="1 11 13">
        <name>heme</name>
        <dbReference type="ChEBI" id="CHEBI:30413"/>
    </cofactor>
</comment>
<keyword evidence="10 14" id="KW-0472">Membrane</keyword>
<keyword evidence="9 12" id="KW-0503">Monooxygenase</keyword>
<comment type="function">
    <text evidence="13">Cytochromes P450 are a group of heme-thiolate monooxygenases. They oxidize a variety of structurally unrelated compounds, including steroids, fatty acids, and xenobiotics.</text>
</comment>
<dbReference type="Pfam" id="PF00067">
    <property type="entry name" value="p450"/>
    <property type="match status" value="2"/>
</dbReference>
<dbReference type="Gene3D" id="1.10.630.10">
    <property type="entry name" value="Cytochrome P450"/>
    <property type="match status" value="1"/>
</dbReference>
<evidence type="ECO:0000256" key="2">
    <source>
        <dbReference type="ARBA" id="ARBA00010617"/>
    </source>
</evidence>
<feature type="binding site" description="axial binding residue" evidence="11">
    <location>
        <position position="492"/>
    </location>
    <ligand>
        <name>heme</name>
        <dbReference type="ChEBI" id="CHEBI:30413"/>
    </ligand>
    <ligandPart>
        <name>Fe</name>
        <dbReference type="ChEBI" id="CHEBI:18248"/>
    </ligandPart>
</feature>
<evidence type="ECO:0000256" key="14">
    <source>
        <dbReference type="SAM" id="Phobius"/>
    </source>
</evidence>
<dbReference type="Proteomes" id="UP000189705">
    <property type="component" value="Unplaced"/>
</dbReference>
<keyword evidence="5 13" id="KW-0256">Endoplasmic reticulum</keyword>
<organism evidence="15 16">
    <name type="scientific">Alligator sinensis</name>
    <name type="common">Chinese alligator</name>
    <dbReference type="NCBI Taxonomy" id="38654"/>
    <lineage>
        <taxon>Eukaryota</taxon>
        <taxon>Metazoa</taxon>
        <taxon>Chordata</taxon>
        <taxon>Craniata</taxon>
        <taxon>Vertebrata</taxon>
        <taxon>Euteleostomi</taxon>
        <taxon>Archelosauria</taxon>
        <taxon>Archosauria</taxon>
        <taxon>Crocodylia</taxon>
        <taxon>Alligatoridae</taxon>
        <taxon>Alligatorinae</taxon>
        <taxon>Alligator</taxon>
    </lineage>
</organism>